<reference evidence="4" key="2">
    <citation type="submission" date="2012-11" db="EMBL/GenBank/DDBJ databases">
        <authorList>
            <person name="Kuo A."/>
            <person name="Curtis B.A."/>
            <person name="Tanifuji G."/>
            <person name="Burki F."/>
            <person name="Gruber A."/>
            <person name="Irimia M."/>
            <person name="Maruyama S."/>
            <person name="Arias M.C."/>
            <person name="Ball S.G."/>
            <person name="Gile G.H."/>
            <person name="Hirakawa Y."/>
            <person name="Hopkins J.F."/>
            <person name="Rensing S.A."/>
            <person name="Schmutz J."/>
            <person name="Symeonidi A."/>
            <person name="Elias M."/>
            <person name="Eveleigh R.J."/>
            <person name="Herman E.K."/>
            <person name="Klute M.J."/>
            <person name="Nakayama T."/>
            <person name="Obornik M."/>
            <person name="Reyes-Prieto A."/>
            <person name="Armbrust E.V."/>
            <person name="Aves S.J."/>
            <person name="Beiko R.G."/>
            <person name="Coutinho P."/>
            <person name="Dacks J.B."/>
            <person name="Durnford D.G."/>
            <person name="Fast N.M."/>
            <person name="Green B.R."/>
            <person name="Grisdale C."/>
            <person name="Hempe F."/>
            <person name="Henrissat B."/>
            <person name="Hoppner M.P."/>
            <person name="Ishida K.-I."/>
            <person name="Kim E."/>
            <person name="Koreny L."/>
            <person name="Kroth P.G."/>
            <person name="Liu Y."/>
            <person name="Malik S.-B."/>
            <person name="Maier U.G."/>
            <person name="McRose D."/>
            <person name="Mock T."/>
            <person name="Neilson J.A."/>
            <person name="Onodera N.T."/>
            <person name="Poole A.M."/>
            <person name="Pritham E.J."/>
            <person name="Richards T.A."/>
            <person name="Rocap G."/>
            <person name="Roy S.W."/>
            <person name="Sarai C."/>
            <person name="Schaack S."/>
            <person name="Shirato S."/>
            <person name="Slamovits C.H."/>
            <person name="Spencer D.F."/>
            <person name="Suzuki S."/>
            <person name="Worden A.Z."/>
            <person name="Zauner S."/>
            <person name="Barry K."/>
            <person name="Bell C."/>
            <person name="Bharti A.K."/>
            <person name="Crow J.A."/>
            <person name="Grimwood J."/>
            <person name="Kramer R."/>
            <person name="Lindquist E."/>
            <person name="Lucas S."/>
            <person name="Salamov A."/>
            <person name="McFadden G.I."/>
            <person name="Lane C.E."/>
            <person name="Keeling P.J."/>
            <person name="Gray M.W."/>
            <person name="Grigoriev I.V."/>
            <person name="Archibald J.M."/>
        </authorList>
    </citation>
    <scope>NUCLEOTIDE SEQUENCE</scope>
    <source>
        <strain evidence="4">CCMP2712</strain>
    </source>
</reference>
<evidence type="ECO:0000313" key="2">
    <source>
        <dbReference type="EMBL" id="EKX41906.1"/>
    </source>
</evidence>
<dbReference type="SUPFAM" id="SSF53474">
    <property type="entry name" value="alpha/beta-Hydrolases"/>
    <property type="match status" value="1"/>
</dbReference>
<dbReference type="HOGENOM" id="CLU_1771625_0_0_1"/>
<accession>L1J093</accession>
<evidence type="ECO:0000259" key="1">
    <source>
        <dbReference type="Pfam" id="PF12697"/>
    </source>
</evidence>
<dbReference type="EMBL" id="JH993020">
    <property type="protein sequence ID" value="EKX41906.1"/>
    <property type="molecule type" value="Genomic_DNA"/>
</dbReference>
<dbReference type="AlphaFoldDB" id="L1J093"/>
<dbReference type="Gene3D" id="3.40.50.1820">
    <property type="entry name" value="alpha/beta hydrolase"/>
    <property type="match status" value="1"/>
</dbReference>
<dbReference type="InterPro" id="IPR000073">
    <property type="entry name" value="AB_hydrolase_1"/>
</dbReference>
<evidence type="ECO:0000313" key="4">
    <source>
        <dbReference type="Proteomes" id="UP000011087"/>
    </source>
</evidence>
<dbReference type="KEGG" id="gtt:GUITHDRAFT_153683"/>
<dbReference type="PaxDb" id="55529-EKX41906"/>
<feature type="domain" description="AB hydrolase-1" evidence="1">
    <location>
        <begin position="6"/>
        <end position="123"/>
    </location>
</feature>
<dbReference type="Pfam" id="PF12697">
    <property type="entry name" value="Abhydrolase_6"/>
    <property type="match status" value="1"/>
</dbReference>
<reference evidence="2 4" key="1">
    <citation type="journal article" date="2012" name="Nature">
        <title>Algal genomes reveal evolutionary mosaicism and the fate of nucleomorphs.</title>
        <authorList>
            <consortium name="DOE Joint Genome Institute"/>
            <person name="Curtis B.A."/>
            <person name="Tanifuji G."/>
            <person name="Burki F."/>
            <person name="Gruber A."/>
            <person name="Irimia M."/>
            <person name="Maruyama S."/>
            <person name="Arias M.C."/>
            <person name="Ball S.G."/>
            <person name="Gile G.H."/>
            <person name="Hirakawa Y."/>
            <person name="Hopkins J.F."/>
            <person name="Kuo A."/>
            <person name="Rensing S.A."/>
            <person name="Schmutz J."/>
            <person name="Symeonidi A."/>
            <person name="Elias M."/>
            <person name="Eveleigh R.J."/>
            <person name="Herman E.K."/>
            <person name="Klute M.J."/>
            <person name="Nakayama T."/>
            <person name="Obornik M."/>
            <person name="Reyes-Prieto A."/>
            <person name="Armbrust E.V."/>
            <person name="Aves S.J."/>
            <person name="Beiko R.G."/>
            <person name="Coutinho P."/>
            <person name="Dacks J.B."/>
            <person name="Durnford D.G."/>
            <person name="Fast N.M."/>
            <person name="Green B.R."/>
            <person name="Grisdale C.J."/>
            <person name="Hempel F."/>
            <person name="Henrissat B."/>
            <person name="Hoppner M.P."/>
            <person name="Ishida K."/>
            <person name="Kim E."/>
            <person name="Koreny L."/>
            <person name="Kroth P.G."/>
            <person name="Liu Y."/>
            <person name="Malik S.B."/>
            <person name="Maier U.G."/>
            <person name="McRose D."/>
            <person name="Mock T."/>
            <person name="Neilson J.A."/>
            <person name="Onodera N.T."/>
            <person name="Poole A.M."/>
            <person name="Pritham E.J."/>
            <person name="Richards T.A."/>
            <person name="Rocap G."/>
            <person name="Roy S.W."/>
            <person name="Sarai C."/>
            <person name="Schaack S."/>
            <person name="Shirato S."/>
            <person name="Slamovits C.H."/>
            <person name="Spencer D.F."/>
            <person name="Suzuki S."/>
            <person name="Worden A.Z."/>
            <person name="Zauner S."/>
            <person name="Barry K."/>
            <person name="Bell C."/>
            <person name="Bharti A.K."/>
            <person name="Crow J.A."/>
            <person name="Grimwood J."/>
            <person name="Kramer R."/>
            <person name="Lindquist E."/>
            <person name="Lucas S."/>
            <person name="Salamov A."/>
            <person name="McFadden G.I."/>
            <person name="Lane C.E."/>
            <person name="Keeling P.J."/>
            <person name="Gray M.W."/>
            <person name="Grigoriev I.V."/>
            <person name="Archibald J.M."/>
        </authorList>
    </citation>
    <scope>NUCLEOTIDE SEQUENCE</scope>
    <source>
        <strain evidence="2 4">CCMP2712</strain>
    </source>
</reference>
<reference evidence="3" key="3">
    <citation type="submission" date="2015-06" db="UniProtKB">
        <authorList>
            <consortium name="EnsemblProtists"/>
        </authorList>
    </citation>
    <scope>IDENTIFICATION</scope>
</reference>
<dbReference type="GeneID" id="17298620"/>
<dbReference type="Proteomes" id="UP000011087">
    <property type="component" value="Unassembled WGS sequence"/>
</dbReference>
<organism evidence="2">
    <name type="scientific">Guillardia theta (strain CCMP2712)</name>
    <name type="common">Cryptophyte</name>
    <dbReference type="NCBI Taxonomy" id="905079"/>
    <lineage>
        <taxon>Eukaryota</taxon>
        <taxon>Cryptophyceae</taxon>
        <taxon>Pyrenomonadales</taxon>
        <taxon>Geminigeraceae</taxon>
        <taxon>Guillardia</taxon>
    </lineage>
</organism>
<dbReference type="EnsemblProtists" id="EKX41906">
    <property type="protein sequence ID" value="EKX41906"/>
    <property type="gene ID" value="GUITHDRAFT_153683"/>
</dbReference>
<sequence>MARTKVVLVHGAGGGAWEWQEWEKELRELDNVEIVAVSLEPNKDNLAATGLDDYCEQVTRYAAGDHDTVLIGASLGGLLSLLVAQKCTARALILVASALPALPDSPVKVHELGHEPFPAVIRWAEGDLEATRVCMPNSGVKESGEKS</sequence>
<dbReference type="InterPro" id="IPR029058">
    <property type="entry name" value="AB_hydrolase_fold"/>
</dbReference>
<gene>
    <name evidence="2" type="ORF">GUITHDRAFT_153683</name>
</gene>
<name>L1J093_GUITC</name>
<evidence type="ECO:0000313" key="3">
    <source>
        <dbReference type="EnsemblProtists" id="EKX41906"/>
    </source>
</evidence>
<dbReference type="RefSeq" id="XP_005828886.1">
    <property type="nucleotide sequence ID" value="XM_005828829.1"/>
</dbReference>
<proteinExistence type="predicted"/>
<protein>
    <recommendedName>
        <fullName evidence="1">AB hydrolase-1 domain-containing protein</fullName>
    </recommendedName>
</protein>
<keyword evidence="4" id="KW-1185">Reference proteome</keyword>